<dbReference type="InterPro" id="IPR058163">
    <property type="entry name" value="LysR-type_TF_proteobact-type"/>
</dbReference>
<keyword evidence="3" id="KW-0238">DNA-binding</keyword>
<keyword evidence="2" id="KW-0805">Transcription regulation</keyword>
<dbReference type="GO" id="GO:0003700">
    <property type="term" value="F:DNA-binding transcription factor activity"/>
    <property type="evidence" value="ECO:0007669"/>
    <property type="project" value="InterPro"/>
</dbReference>
<evidence type="ECO:0000259" key="5">
    <source>
        <dbReference type="PROSITE" id="PS50931"/>
    </source>
</evidence>
<dbReference type="Pfam" id="PF00126">
    <property type="entry name" value="HTH_1"/>
    <property type="match status" value="1"/>
</dbReference>
<dbReference type="EMBL" id="QYYH01000121">
    <property type="protein sequence ID" value="RJY07418.1"/>
    <property type="molecule type" value="Genomic_DNA"/>
</dbReference>
<dbReference type="InterPro" id="IPR005119">
    <property type="entry name" value="LysR_subst-bd"/>
</dbReference>
<evidence type="ECO:0000256" key="1">
    <source>
        <dbReference type="ARBA" id="ARBA00009437"/>
    </source>
</evidence>
<dbReference type="SUPFAM" id="SSF46785">
    <property type="entry name" value="Winged helix' DNA-binding domain"/>
    <property type="match status" value="1"/>
</dbReference>
<protein>
    <submittedName>
        <fullName evidence="6">LysR family transcriptional regulator</fullName>
    </submittedName>
</protein>
<dbReference type="PANTHER" id="PTHR30537:SF10">
    <property type="entry name" value="TRANSCRIPTIONAL REGULATOR-RELATED"/>
    <property type="match status" value="1"/>
</dbReference>
<dbReference type="Pfam" id="PF03466">
    <property type="entry name" value="LysR_substrate"/>
    <property type="match status" value="1"/>
</dbReference>
<proteinExistence type="inferred from homology"/>
<reference evidence="6 7" key="1">
    <citation type="submission" date="2018-09" db="EMBL/GenBank/DDBJ databases">
        <title>Phylogeny of the Shewanellaceae, and recommendation for two new genera, Pseudoshewanella and Parashewanella.</title>
        <authorList>
            <person name="Wang G."/>
        </authorList>
    </citation>
    <scope>NUCLEOTIDE SEQUENCE [LARGE SCALE GENOMIC DNA]</scope>
    <source>
        <strain evidence="6 7">KCTC 22492</strain>
    </source>
</reference>
<dbReference type="FunFam" id="3.40.190.290:FF:000001">
    <property type="entry name" value="Transcriptional regulator, LysR family"/>
    <property type="match status" value="1"/>
</dbReference>
<accession>A0A3A6THT0</accession>
<dbReference type="AlphaFoldDB" id="A0A3A6THT0"/>
<dbReference type="InterPro" id="IPR036390">
    <property type="entry name" value="WH_DNA-bd_sf"/>
</dbReference>
<name>A0A3A6THT0_9GAMM</name>
<comment type="similarity">
    <text evidence="1">Belongs to the LysR transcriptional regulatory family.</text>
</comment>
<dbReference type="GO" id="GO:0043565">
    <property type="term" value="F:sequence-specific DNA binding"/>
    <property type="evidence" value="ECO:0007669"/>
    <property type="project" value="TreeGrafter"/>
</dbReference>
<organism evidence="6 7">
    <name type="scientific">Parashewanella spongiae</name>
    <dbReference type="NCBI Taxonomy" id="342950"/>
    <lineage>
        <taxon>Bacteria</taxon>
        <taxon>Pseudomonadati</taxon>
        <taxon>Pseudomonadota</taxon>
        <taxon>Gammaproteobacteria</taxon>
        <taxon>Alteromonadales</taxon>
        <taxon>Shewanellaceae</taxon>
        <taxon>Parashewanella</taxon>
    </lineage>
</organism>
<feature type="domain" description="HTH lysR-type" evidence="5">
    <location>
        <begin position="10"/>
        <end position="59"/>
    </location>
</feature>
<dbReference type="SUPFAM" id="SSF53850">
    <property type="entry name" value="Periplasmic binding protein-like II"/>
    <property type="match status" value="1"/>
</dbReference>
<keyword evidence="4" id="KW-0804">Transcription</keyword>
<dbReference type="Gene3D" id="3.40.190.290">
    <property type="match status" value="1"/>
</dbReference>
<evidence type="ECO:0000256" key="4">
    <source>
        <dbReference type="ARBA" id="ARBA00023163"/>
    </source>
</evidence>
<dbReference type="InterPro" id="IPR000847">
    <property type="entry name" value="LysR_HTH_N"/>
</dbReference>
<dbReference type="Proteomes" id="UP000273022">
    <property type="component" value="Unassembled WGS sequence"/>
</dbReference>
<dbReference type="Gene3D" id="1.10.10.10">
    <property type="entry name" value="Winged helix-like DNA-binding domain superfamily/Winged helix DNA-binding domain"/>
    <property type="match status" value="1"/>
</dbReference>
<dbReference type="FunFam" id="1.10.10.10:FF:000001">
    <property type="entry name" value="LysR family transcriptional regulator"/>
    <property type="match status" value="1"/>
</dbReference>
<dbReference type="InterPro" id="IPR036388">
    <property type="entry name" value="WH-like_DNA-bd_sf"/>
</dbReference>
<evidence type="ECO:0000313" key="6">
    <source>
        <dbReference type="EMBL" id="RJY07418.1"/>
    </source>
</evidence>
<keyword evidence="7" id="KW-1185">Reference proteome</keyword>
<dbReference type="PROSITE" id="PS50931">
    <property type="entry name" value="HTH_LYSR"/>
    <property type="match status" value="1"/>
</dbReference>
<dbReference type="OrthoDB" id="9786526at2"/>
<evidence type="ECO:0000256" key="2">
    <source>
        <dbReference type="ARBA" id="ARBA00023015"/>
    </source>
</evidence>
<dbReference type="GO" id="GO:0006351">
    <property type="term" value="P:DNA-templated transcription"/>
    <property type="evidence" value="ECO:0007669"/>
    <property type="project" value="TreeGrafter"/>
</dbReference>
<evidence type="ECO:0000313" key="7">
    <source>
        <dbReference type="Proteomes" id="UP000273022"/>
    </source>
</evidence>
<sequence length="290" mass="32682">MVSWEGVIEFVAVAQTSSFSLAANKLDVSVVKVSRKVSTLENKLAVKLLHRTTRKVSLTDAGRLYYQQCKTLVEGLEQAELAVTQMQQHPTGLLRVTAPVTYGEQFIGPLLNQFLCAYPQLDIDFILTNQQLDLLDNGIDIAIRLGNLMDSSMMAKRLSSRQLYVCASPDYLNRYGEPHTLSEIIKHQCLVGSIPHWRFKERNQQRNLRISGRMSCSSGVTLLDAAKKGLGLVQLPDYYVNDALISGELVEVLSQYRDDKEGVWALYPQNRMLSNKVKVLIEFLGQHLHE</sequence>
<comment type="caution">
    <text evidence="6">The sequence shown here is derived from an EMBL/GenBank/DDBJ whole genome shotgun (WGS) entry which is preliminary data.</text>
</comment>
<evidence type="ECO:0000256" key="3">
    <source>
        <dbReference type="ARBA" id="ARBA00023125"/>
    </source>
</evidence>
<dbReference type="RefSeq" id="WP_121854604.1">
    <property type="nucleotide sequence ID" value="NZ_CP037952.1"/>
</dbReference>
<gene>
    <name evidence="6" type="ORF">D5R81_15870</name>
</gene>
<dbReference type="PANTHER" id="PTHR30537">
    <property type="entry name" value="HTH-TYPE TRANSCRIPTIONAL REGULATOR"/>
    <property type="match status" value="1"/>
</dbReference>